<sequence>MTAPFHRLLAFYSNKSDRPNTQTVRLTDSLRGNLALGLDFPAALAIALGRHLVLRNTSFLSLNIHVPSVSTTKTLLDGIPIDEKRGYSRGEIVGAARRNGNGIFGQADALGMWALAADVRTGLVRGEDVVAFQRGTLFEMIERRRRGRSQVLPFWRGGPISVGGHSWFVKKMFGVDVYQADYKDD</sequence>
<reference evidence="1 2" key="1">
    <citation type="submission" date="2017-03" db="EMBL/GenBank/DDBJ databases">
        <title>Genomes of endolithic fungi from Antarctica.</title>
        <authorList>
            <person name="Coleine C."/>
            <person name="Masonjones S."/>
            <person name="Stajich J.E."/>
        </authorList>
    </citation>
    <scope>NUCLEOTIDE SEQUENCE [LARGE SCALE GENOMIC DNA]</scope>
    <source>
        <strain evidence="1 2">CCFEE 5311</strain>
    </source>
</reference>
<evidence type="ECO:0000313" key="1">
    <source>
        <dbReference type="EMBL" id="TKA42596.1"/>
    </source>
</evidence>
<accession>A0A4U0V461</accession>
<proteinExistence type="predicted"/>
<dbReference type="Proteomes" id="UP000310066">
    <property type="component" value="Unassembled WGS sequence"/>
</dbReference>
<organism evidence="1 2">
    <name type="scientific">Friedmanniomyces endolithicus</name>
    <dbReference type="NCBI Taxonomy" id="329885"/>
    <lineage>
        <taxon>Eukaryota</taxon>
        <taxon>Fungi</taxon>
        <taxon>Dikarya</taxon>
        <taxon>Ascomycota</taxon>
        <taxon>Pezizomycotina</taxon>
        <taxon>Dothideomycetes</taxon>
        <taxon>Dothideomycetidae</taxon>
        <taxon>Mycosphaerellales</taxon>
        <taxon>Teratosphaeriaceae</taxon>
        <taxon>Friedmanniomyces</taxon>
    </lineage>
</organism>
<protein>
    <submittedName>
        <fullName evidence="1">Uncharacterized protein</fullName>
    </submittedName>
</protein>
<dbReference type="OrthoDB" id="2561193at2759"/>
<dbReference type="AlphaFoldDB" id="A0A4U0V461"/>
<gene>
    <name evidence="1" type="ORF">B0A54_07438</name>
</gene>
<comment type="caution">
    <text evidence="1">The sequence shown here is derived from an EMBL/GenBank/DDBJ whole genome shotgun (WGS) entry which is preliminary data.</text>
</comment>
<dbReference type="EMBL" id="NAJP01000022">
    <property type="protein sequence ID" value="TKA42596.1"/>
    <property type="molecule type" value="Genomic_DNA"/>
</dbReference>
<evidence type="ECO:0000313" key="2">
    <source>
        <dbReference type="Proteomes" id="UP000310066"/>
    </source>
</evidence>
<name>A0A4U0V461_9PEZI</name>